<gene>
    <name evidence="2" type="ORF">GRI62_01675</name>
</gene>
<evidence type="ECO:0000313" key="2">
    <source>
        <dbReference type="EMBL" id="MXO92315.1"/>
    </source>
</evidence>
<sequence length="449" mass="49222">MFIELKYFWGRLNANYWFWPALFSITGAILALAMIWLDRNGFAEWLNDVRWIVPARPSGAANMLGVMASSMIGVASTVFSITIAAVAYASGNYGPRLLTNFMEDRGNQLSLATFIGSFVYALVVLRSVRTEEETASSLADAATTAMPGFTPQLSLLVAYLLMALCVGVLVFFLNHIPSSIRINKVLEGIGVRLLEAIRETYPVEDTLRDAVRPKDGRDLVSQHTGYIQLIDFAELQDLAQEHEAMFSLTARTGDFVHRDLPLMKVSGVDPDAIADAVRRCYTLGPTRTPEQDPQFLMDELVEIGLRALSPGINDPFTAITALHWLGAATAEIGRRDLRKDLSGDEAEDSRVTPCPDDFAHFAQRGFGSIRSAAATSPNAAVVMLESIENAARPIQHPRRIQVLREEAEKLVVQARLALSGPDLETLEGRFTEFTGAMLSMDVRAGSPAA</sequence>
<accession>A0A844ZWQ4</accession>
<dbReference type="RefSeq" id="WP_131451705.1">
    <property type="nucleotide sequence ID" value="NZ_BMJK01000001.1"/>
</dbReference>
<keyword evidence="1" id="KW-0472">Membrane</keyword>
<comment type="caution">
    <text evidence="2">The sequence shown here is derived from an EMBL/GenBank/DDBJ whole genome shotgun (WGS) entry which is preliminary data.</text>
</comment>
<keyword evidence="1" id="KW-1133">Transmembrane helix</keyword>
<proteinExistence type="predicted"/>
<dbReference type="OrthoDB" id="2955631at2"/>
<dbReference type="InterPro" id="IPR018723">
    <property type="entry name" value="DUF2254_membrane"/>
</dbReference>
<dbReference type="Proteomes" id="UP000460626">
    <property type="component" value="Unassembled WGS sequence"/>
</dbReference>
<organism evidence="2 3">
    <name type="scientific">Aurantiacibacter arachoides</name>
    <dbReference type="NCBI Taxonomy" id="1850444"/>
    <lineage>
        <taxon>Bacteria</taxon>
        <taxon>Pseudomonadati</taxon>
        <taxon>Pseudomonadota</taxon>
        <taxon>Alphaproteobacteria</taxon>
        <taxon>Sphingomonadales</taxon>
        <taxon>Erythrobacteraceae</taxon>
        <taxon>Aurantiacibacter</taxon>
    </lineage>
</organism>
<dbReference type="AlphaFoldDB" id="A0A844ZWQ4"/>
<keyword evidence="3" id="KW-1185">Reference proteome</keyword>
<evidence type="ECO:0000256" key="1">
    <source>
        <dbReference type="SAM" id="Phobius"/>
    </source>
</evidence>
<keyword evidence="1" id="KW-0812">Transmembrane</keyword>
<feature type="transmembrane region" description="Helical" evidence="1">
    <location>
        <begin position="109"/>
        <end position="128"/>
    </location>
</feature>
<reference evidence="2 3" key="1">
    <citation type="submission" date="2019-12" db="EMBL/GenBank/DDBJ databases">
        <title>Genomic-based taxomic classification of the family Erythrobacteraceae.</title>
        <authorList>
            <person name="Xu L."/>
        </authorList>
    </citation>
    <scope>NUCLEOTIDE SEQUENCE [LARGE SCALE GENOMIC DNA]</scope>
    <source>
        <strain evidence="2 3">RC4-10-4</strain>
    </source>
</reference>
<feature type="transmembrane region" description="Helical" evidence="1">
    <location>
        <begin position="153"/>
        <end position="173"/>
    </location>
</feature>
<feature type="transmembrane region" description="Helical" evidence="1">
    <location>
        <begin position="16"/>
        <end position="37"/>
    </location>
</feature>
<dbReference type="EMBL" id="WTYH01000001">
    <property type="protein sequence ID" value="MXO92315.1"/>
    <property type="molecule type" value="Genomic_DNA"/>
</dbReference>
<feature type="transmembrane region" description="Helical" evidence="1">
    <location>
        <begin position="64"/>
        <end position="89"/>
    </location>
</feature>
<protein>
    <submittedName>
        <fullName evidence="2">DUF2254 domain-containing protein</fullName>
    </submittedName>
</protein>
<dbReference type="Pfam" id="PF10011">
    <property type="entry name" value="DUF2254"/>
    <property type="match status" value="1"/>
</dbReference>
<name>A0A844ZWQ4_9SPHN</name>
<evidence type="ECO:0000313" key="3">
    <source>
        <dbReference type="Proteomes" id="UP000460626"/>
    </source>
</evidence>